<evidence type="ECO:0000256" key="2">
    <source>
        <dbReference type="ARBA" id="ARBA00022741"/>
    </source>
</evidence>
<evidence type="ECO:0000256" key="4">
    <source>
        <dbReference type="ARBA" id="ARBA00022967"/>
    </source>
</evidence>
<dbReference type="PANTHER" id="PTHR42794">
    <property type="entry name" value="HEMIN IMPORT ATP-BINDING PROTEIN HMUV"/>
    <property type="match status" value="1"/>
</dbReference>
<protein>
    <submittedName>
        <fullName evidence="7">Heme ABC transporter ATP-binding protein</fullName>
    </submittedName>
</protein>
<evidence type="ECO:0000256" key="3">
    <source>
        <dbReference type="ARBA" id="ARBA00022840"/>
    </source>
</evidence>
<keyword evidence="2" id="KW-0547">Nucleotide-binding</keyword>
<evidence type="ECO:0000259" key="6">
    <source>
        <dbReference type="PROSITE" id="PS50893"/>
    </source>
</evidence>
<keyword evidence="4" id="KW-1278">Translocase</keyword>
<gene>
    <name evidence="7" type="ORF">ACFO7U_00615</name>
</gene>
<proteinExistence type="predicted"/>
<dbReference type="InterPro" id="IPR017871">
    <property type="entry name" value="ABC_transporter-like_CS"/>
</dbReference>
<dbReference type="PROSITE" id="PS50893">
    <property type="entry name" value="ABC_TRANSPORTER_2"/>
    <property type="match status" value="1"/>
</dbReference>
<dbReference type="SMART" id="SM00382">
    <property type="entry name" value="AAA"/>
    <property type="match status" value="1"/>
</dbReference>
<keyword evidence="3 7" id="KW-0067">ATP-binding</keyword>
<dbReference type="SUPFAM" id="SSF52540">
    <property type="entry name" value="P-loop containing nucleoside triphosphate hydrolases"/>
    <property type="match status" value="1"/>
</dbReference>
<keyword evidence="8" id="KW-1185">Reference proteome</keyword>
<dbReference type="Proteomes" id="UP001595836">
    <property type="component" value="Unassembled WGS sequence"/>
</dbReference>
<dbReference type="InterPro" id="IPR027417">
    <property type="entry name" value="P-loop_NTPase"/>
</dbReference>
<dbReference type="EMBL" id="JBHSHP010000001">
    <property type="protein sequence ID" value="MFC4753283.1"/>
    <property type="molecule type" value="Genomic_DNA"/>
</dbReference>
<dbReference type="Gene3D" id="3.40.50.300">
    <property type="entry name" value="P-loop containing nucleotide triphosphate hydrolases"/>
    <property type="match status" value="1"/>
</dbReference>
<dbReference type="InterPro" id="IPR003439">
    <property type="entry name" value="ABC_transporter-like_ATP-bd"/>
</dbReference>
<evidence type="ECO:0000313" key="8">
    <source>
        <dbReference type="Proteomes" id="UP001595836"/>
    </source>
</evidence>
<name>A0ABV9PP86_9ACTN</name>
<feature type="region of interest" description="Disordered" evidence="5">
    <location>
        <begin position="268"/>
        <end position="289"/>
    </location>
</feature>
<evidence type="ECO:0000313" key="7">
    <source>
        <dbReference type="EMBL" id="MFC4753283.1"/>
    </source>
</evidence>
<evidence type="ECO:0000256" key="1">
    <source>
        <dbReference type="ARBA" id="ARBA00022448"/>
    </source>
</evidence>
<dbReference type="Pfam" id="PF00005">
    <property type="entry name" value="ABC_tran"/>
    <property type="match status" value="1"/>
</dbReference>
<dbReference type="InterPro" id="IPR003593">
    <property type="entry name" value="AAA+_ATPase"/>
</dbReference>
<keyword evidence="1" id="KW-0813">Transport</keyword>
<comment type="caution">
    <text evidence="7">The sequence shown here is derived from an EMBL/GenBank/DDBJ whole genome shotgun (WGS) entry which is preliminary data.</text>
</comment>
<sequence>MSAHQPRSPVLSAEELTVRIGGRVLLDNVRLDVHAGEVLALVGPNGAGKSTLLGVVAGDTEPASGRVVVDGRDLRQWKLGDLARRRALLTQANSVAFPFTVREVVAMGRAPWAGHPEGDDDEMTIDESIAATDTTHLCDRTFPTLSGGEKARVSLSRALAQSTGILLLDEPTAAVDLRHQELVLGRARDMADAGGAVVVVLHDLALAAAWSDRMVMISNGRIRAEGSPASVLTAELVEEVYHQAVLIHRHPLTGDLLVTPDRRGLRLPGSQGLEVPVPDSDPALVKEFS</sequence>
<dbReference type="GO" id="GO:0005524">
    <property type="term" value="F:ATP binding"/>
    <property type="evidence" value="ECO:0007669"/>
    <property type="project" value="UniProtKB-KW"/>
</dbReference>
<dbReference type="PROSITE" id="PS00211">
    <property type="entry name" value="ABC_TRANSPORTER_1"/>
    <property type="match status" value="1"/>
</dbReference>
<dbReference type="CDD" id="cd03214">
    <property type="entry name" value="ABC_Iron-Siderophores_B12_Hemin"/>
    <property type="match status" value="1"/>
</dbReference>
<evidence type="ECO:0000256" key="5">
    <source>
        <dbReference type="SAM" id="MobiDB-lite"/>
    </source>
</evidence>
<dbReference type="NCBIfam" id="NF010068">
    <property type="entry name" value="PRK13548.1"/>
    <property type="match status" value="1"/>
</dbReference>
<reference evidence="8" key="1">
    <citation type="journal article" date="2019" name="Int. J. Syst. Evol. Microbiol.">
        <title>The Global Catalogue of Microorganisms (GCM) 10K type strain sequencing project: providing services to taxonomists for standard genome sequencing and annotation.</title>
        <authorList>
            <consortium name="The Broad Institute Genomics Platform"/>
            <consortium name="The Broad Institute Genome Sequencing Center for Infectious Disease"/>
            <person name="Wu L."/>
            <person name="Ma J."/>
        </authorList>
    </citation>
    <scope>NUCLEOTIDE SEQUENCE [LARGE SCALE GENOMIC DNA]</scope>
    <source>
        <strain evidence="8">JCM 11882</strain>
    </source>
</reference>
<organism evidence="7 8">
    <name type="scientific">Dietzia aurantiaca</name>
    <dbReference type="NCBI Taxonomy" id="983873"/>
    <lineage>
        <taxon>Bacteria</taxon>
        <taxon>Bacillati</taxon>
        <taxon>Actinomycetota</taxon>
        <taxon>Actinomycetes</taxon>
        <taxon>Mycobacteriales</taxon>
        <taxon>Dietziaceae</taxon>
        <taxon>Dietzia</taxon>
    </lineage>
</organism>
<dbReference type="PANTHER" id="PTHR42794:SF1">
    <property type="entry name" value="HEMIN IMPORT ATP-BINDING PROTEIN HMUV"/>
    <property type="match status" value="1"/>
</dbReference>
<feature type="domain" description="ABC transporter" evidence="6">
    <location>
        <begin position="11"/>
        <end position="244"/>
    </location>
</feature>
<dbReference type="RefSeq" id="WP_344987697.1">
    <property type="nucleotide sequence ID" value="NZ_BAABCD010000001.1"/>
</dbReference>
<accession>A0ABV9PP86</accession>